<reference evidence="1 2" key="1">
    <citation type="journal article" date="2022" name="bioRxiv">
        <title>The genome of the oomycete Peronosclerospora sorghi, a cosmopolitan pathogen of maize and sorghum, is inflated with dispersed pseudogenes.</title>
        <authorList>
            <person name="Fletcher K."/>
            <person name="Martin F."/>
            <person name="Isakeit T."/>
            <person name="Cavanaugh K."/>
            <person name="Magill C."/>
            <person name="Michelmore R."/>
        </authorList>
    </citation>
    <scope>NUCLEOTIDE SEQUENCE [LARGE SCALE GENOMIC DNA]</scope>
    <source>
        <strain evidence="1">P6</strain>
    </source>
</reference>
<sequence>MLSVRQYAVALAMVATATTNGLIDAAPSDDYSADMLALVNKERALAGVPALCMNKKLQAAAQRHSNDMAEKNFMGHGGSDGSTVSQRIAEAGYGWDAVAENVAAGQENVTTVMQSWMDSPGHRENILNREYTMFGTAYSYNQATSYKYFWTQDFGSSSTETCDGGNPPTPVTPVTPVPAIPVPPPASPVATPVYKVPAPTTPLPSTSPKDCESYF</sequence>
<evidence type="ECO:0000313" key="1">
    <source>
        <dbReference type="EMBL" id="KAI9906358.1"/>
    </source>
</evidence>
<protein>
    <submittedName>
        <fullName evidence="1">Uncharacterized protein</fullName>
    </submittedName>
</protein>
<proteinExistence type="predicted"/>
<comment type="caution">
    <text evidence="1">The sequence shown here is derived from an EMBL/GenBank/DDBJ whole genome shotgun (WGS) entry which is preliminary data.</text>
</comment>
<keyword evidence="2" id="KW-1185">Reference proteome</keyword>
<organism evidence="1 2">
    <name type="scientific">Peronosclerospora sorghi</name>
    <dbReference type="NCBI Taxonomy" id="230839"/>
    <lineage>
        <taxon>Eukaryota</taxon>
        <taxon>Sar</taxon>
        <taxon>Stramenopiles</taxon>
        <taxon>Oomycota</taxon>
        <taxon>Peronosporomycetes</taxon>
        <taxon>Peronosporales</taxon>
        <taxon>Peronosporaceae</taxon>
        <taxon>Peronosclerospora</taxon>
    </lineage>
</organism>
<gene>
    <name evidence="1" type="ORF">PsorP6_003192</name>
</gene>
<evidence type="ECO:0000313" key="2">
    <source>
        <dbReference type="Proteomes" id="UP001163321"/>
    </source>
</evidence>
<dbReference type="EMBL" id="CM047587">
    <property type="protein sequence ID" value="KAI9906358.1"/>
    <property type="molecule type" value="Genomic_DNA"/>
</dbReference>
<dbReference type="Proteomes" id="UP001163321">
    <property type="component" value="Chromosome 8"/>
</dbReference>
<accession>A0ACC0VKH7</accession>
<name>A0ACC0VKH7_9STRA</name>